<reference evidence="3 4" key="1">
    <citation type="journal article" date="2021" name="BMC Biol.">
        <title>Horizontally acquired antibacterial genes associated with adaptive radiation of ladybird beetles.</title>
        <authorList>
            <person name="Li H.S."/>
            <person name="Tang X.F."/>
            <person name="Huang Y.H."/>
            <person name="Xu Z.Y."/>
            <person name="Chen M.L."/>
            <person name="Du X.Y."/>
            <person name="Qiu B.Y."/>
            <person name="Chen P.T."/>
            <person name="Zhang W."/>
            <person name="Slipinski A."/>
            <person name="Escalona H.E."/>
            <person name="Waterhouse R.M."/>
            <person name="Zwick A."/>
            <person name="Pang H."/>
        </authorList>
    </citation>
    <scope>NUCLEOTIDE SEQUENCE [LARGE SCALE GENOMIC DNA]</scope>
    <source>
        <strain evidence="3">SYSU2018</strain>
    </source>
</reference>
<feature type="compositionally biased region" description="Polar residues" evidence="1">
    <location>
        <begin position="15"/>
        <end position="33"/>
    </location>
</feature>
<accession>A0ABD2N3F2</accession>
<keyword evidence="2" id="KW-1133">Transmembrane helix</keyword>
<proteinExistence type="predicted"/>
<feature type="transmembrane region" description="Helical" evidence="2">
    <location>
        <begin position="171"/>
        <end position="191"/>
    </location>
</feature>
<keyword evidence="2" id="KW-0472">Membrane</keyword>
<comment type="caution">
    <text evidence="3">The sequence shown here is derived from an EMBL/GenBank/DDBJ whole genome shotgun (WGS) entry which is preliminary data.</text>
</comment>
<protein>
    <submittedName>
        <fullName evidence="3">Uncharacterized protein</fullName>
    </submittedName>
</protein>
<evidence type="ECO:0000313" key="3">
    <source>
        <dbReference type="EMBL" id="KAL3273092.1"/>
    </source>
</evidence>
<feature type="region of interest" description="Disordered" evidence="1">
    <location>
        <begin position="1"/>
        <end position="55"/>
    </location>
</feature>
<name>A0ABD2N3F2_9CUCU</name>
<keyword evidence="2" id="KW-0812">Transmembrane</keyword>
<gene>
    <name evidence="3" type="ORF">HHI36_014547</name>
</gene>
<feature type="compositionally biased region" description="Polar residues" evidence="1">
    <location>
        <begin position="42"/>
        <end position="55"/>
    </location>
</feature>
<evidence type="ECO:0000256" key="1">
    <source>
        <dbReference type="SAM" id="MobiDB-lite"/>
    </source>
</evidence>
<feature type="compositionally biased region" description="Acidic residues" evidence="1">
    <location>
        <begin position="1"/>
        <end position="12"/>
    </location>
</feature>
<dbReference type="Proteomes" id="UP001516400">
    <property type="component" value="Unassembled WGS sequence"/>
</dbReference>
<evidence type="ECO:0000313" key="4">
    <source>
        <dbReference type="Proteomes" id="UP001516400"/>
    </source>
</evidence>
<dbReference type="EMBL" id="JABFTP020000062">
    <property type="protein sequence ID" value="KAL3273092.1"/>
    <property type="molecule type" value="Genomic_DNA"/>
</dbReference>
<keyword evidence="4" id="KW-1185">Reference proteome</keyword>
<sequence>MTENLPEQEDEKVDNSLSQNVQDFSVDTSQETPTEGVIQTPEIPTSDSPSSNGISTNEIRRSQIFIIGAPLSYGFTQEFSETNNLNSDGYNLYSIFGPPPPYEIVINGNTPENGGPLPPGSAYPFEPPPSYTTFQTDLPAPVEYLLTDCRSQLNQDDYYESDCKPDRCITYWRILVIVCAIITPICMMYIARMDENWY</sequence>
<dbReference type="AlphaFoldDB" id="A0ABD2N3F2"/>
<organism evidence="3 4">
    <name type="scientific">Cryptolaemus montrouzieri</name>
    <dbReference type="NCBI Taxonomy" id="559131"/>
    <lineage>
        <taxon>Eukaryota</taxon>
        <taxon>Metazoa</taxon>
        <taxon>Ecdysozoa</taxon>
        <taxon>Arthropoda</taxon>
        <taxon>Hexapoda</taxon>
        <taxon>Insecta</taxon>
        <taxon>Pterygota</taxon>
        <taxon>Neoptera</taxon>
        <taxon>Endopterygota</taxon>
        <taxon>Coleoptera</taxon>
        <taxon>Polyphaga</taxon>
        <taxon>Cucujiformia</taxon>
        <taxon>Coccinelloidea</taxon>
        <taxon>Coccinellidae</taxon>
        <taxon>Scymninae</taxon>
        <taxon>Scymnini</taxon>
        <taxon>Cryptolaemus</taxon>
    </lineage>
</organism>
<evidence type="ECO:0000256" key="2">
    <source>
        <dbReference type="SAM" id="Phobius"/>
    </source>
</evidence>